<dbReference type="Pfam" id="PF10604">
    <property type="entry name" value="Polyketide_cyc2"/>
    <property type="match status" value="1"/>
</dbReference>
<keyword evidence="2" id="KW-1185">Reference proteome</keyword>
<comment type="caution">
    <text evidence="1">The sequence shown here is derived from an EMBL/GenBank/DDBJ whole genome shotgun (WGS) entry which is preliminary data.</text>
</comment>
<dbReference type="EMBL" id="BAAAQQ010000013">
    <property type="protein sequence ID" value="GAA2130519.1"/>
    <property type="molecule type" value="Genomic_DNA"/>
</dbReference>
<sequence>MSYHVEASRFVRGVTAPHAYDALIAAPLPQLFDRRALALSAVREVRGQDGDWGTVGQTRTIVLADGGTLLETLTSVDRPRHFGYVLSDVTGPLKILADTVDGVWSVAPERDGVRIGWDWTLHPTLPGRPLMPVFGWMWRRYAALALERVETTLRA</sequence>
<name>A0ABN2YRG5_9ACTN</name>
<evidence type="ECO:0000313" key="1">
    <source>
        <dbReference type="EMBL" id="GAA2130519.1"/>
    </source>
</evidence>
<reference evidence="1 2" key="1">
    <citation type="journal article" date="2019" name="Int. J. Syst. Evol. Microbiol.">
        <title>The Global Catalogue of Microorganisms (GCM) 10K type strain sequencing project: providing services to taxonomists for standard genome sequencing and annotation.</title>
        <authorList>
            <consortium name="The Broad Institute Genomics Platform"/>
            <consortium name="The Broad Institute Genome Sequencing Center for Infectious Disease"/>
            <person name="Wu L."/>
            <person name="Ma J."/>
        </authorList>
    </citation>
    <scope>NUCLEOTIDE SEQUENCE [LARGE SCALE GENOMIC DNA]</scope>
    <source>
        <strain evidence="1 2">JCM 16021</strain>
    </source>
</reference>
<dbReference type="Proteomes" id="UP001500575">
    <property type="component" value="Unassembled WGS sequence"/>
</dbReference>
<dbReference type="Gene3D" id="3.30.530.20">
    <property type="match status" value="1"/>
</dbReference>
<dbReference type="SUPFAM" id="SSF55961">
    <property type="entry name" value="Bet v1-like"/>
    <property type="match status" value="1"/>
</dbReference>
<organism evidence="1 2">
    <name type="scientific">Nocardioides bigeumensis</name>
    <dbReference type="NCBI Taxonomy" id="433657"/>
    <lineage>
        <taxon>Bacteria</taxon>
        <taxon>Bacillati</taxon>
        <taxon>Actinomycetota</taxon>
        <taxon>Actinomycetes</taxon>
        <taxon>Propionibacteriales</taxon>
        <taxon>Nocardioidaceae</taxon>
        <taxon>Nocardioides</taxon>
    </lineage>
</organism>
<protein>
    <submittedName>
        <fullName evidence="1">SRPBCC family protein</fullName>
    </submittedName>
</protein>
<dbReference type="RefSeq" id="WP_344304928.1">
    <property type="nucleotide sequence ID" value="NZ_BAAAQQ010000013.1"/>
</dbReference>
<gene>
    <name evidence="1" type="ORF">GCM10009843_33220</name>
</gene>
<accession>A0ABN2YRG5</accession>
<proteinExistence type="predicted"/>
<dbReference type="InterPro" id="IPR023393">
    <property type="entry name" value="START-like_dom_sf"/>
</dbReference>
<evidence type="ECO:0000313" key="2">
    <source>
        <dbReference type="Proteomes" id="UP001500575"/>
    </source>
</evidence>
<dbReference type="InterPro" id="IPR019587">
    <property type="entry name" value="Polyketide_cyclase/dehydratase"/>
</dbReference>